<evidence type="ECO:0000313" key="2">
    <source>
        <dbReference type="Proteomes" id="UP000016933"/>
    </source>
</evidence>
<gene>
    <name evidence="1" type="ORF">DOTSEDRAFT_31679</name>
</gene>
<reference evidence="2" key="1">
    <citation type="journal article" date="2012" name="PLoS Genet.">
        <title>The genomes of the fungal plant pathogens Cladosporium fulvum and Dothistroma septosporum reveal adaptation to different hosts and lifestyles but also signatures of common ancestry.</title>
        <authorList>
            <person name="de Wit P.J.G.M."/>
            <person name="van der Burgt A."/>
            <person name="Oekmen B."/>
            <person name="Stergiopoulos I."/>
            <person name="Abd-Elsalam K.A."/>
            <person name="Aerts A.L."/>
            <person name="Bahkali A.H."/>
            <person name="Beenen H.G."/>
            <person name="Chettri P."/>
            <person name="Cox M.P."/>
            <person name="Datema E."/>
            <person name="de Vries R.P."/>
            <person name="Dhillon B."/>
            <person name="Ganley A.R."/>
            <person name="Griffiths S.A."/>
            <person name="Guo Y."/>
            <person name="Hamelin R.C."/>
            <person name="Henrissat B."/>
            <person name="Kabir M.S."/>
            <person name="Jashni M.K."/>
            <person name="Kema G."/>
            <person name="Klaubauf S."/>
            <person name="Lapidus A."/>
            <person name="Levasseur A."/>
            <person name="Lindquist E."/>
            <person name="Mehrabi R."/>
            <person name="Ohm R.A."/>
            <person name="Owen T.J."/>
            <person name="Salamov A."/>
            <person name="Schwelm A."/>
            <person name="Schijlen E."/>
            <person name="Sun H."/>
            <person name="van den Burg H.A."/>
            <person name="van Ham R.C.H.J."/>
            <person name="Zhang S."/>
            <person name="Goodwin S.B."/>
            <person name="Grigoriev I.V."/>
            <person name="Collemare J."/>
            <person name="Bradshaw R.E."/>
        </authorList>
    </citation>
    <scope>NUCLEOTIDE SEQUENCE [LARGE SCALE GENOMIC DNA]</scope>
    <source>
        <strain evidence="2">NZE10 / CBS 128990</strain>
    </source>
</reference>
<sequence length="159" mass="18039">MATAPFVKDAGVKHDGHWLGTLNARHPYIDPLPLLPAPDRRLPYSLQHVSRLHATRPCNLHCTHCRIRTAPNPSYEVPRFGVIDSRFRNLQGGCVRNTWNQALFDSRFSRNCCVRVRTMSPADGYTGSMWTILEVEPWELVIDAVSSETLLPQGDTVRF</sequence>
<evidence type="ECO:0000313" key="1">
    <source>
        <dbReference type="EMBL" id="EME47206.1"/>
    </source>
</evidence>
<reference evidence="1 2" key="2">
    <citation type="journal article" date="2012" name="PLoS Pathog.">
        <title>Diverse lifestyles and strategies of plant pathogenesis encoded in the genomes of eighteen Dothideomycetes fungi.</title>
        <authorList>
            <person name="Ohm R.A."/>
            <person name="Feau N."/>
            <person name="Henrissat B."/>
            <person name="Schoch C.L."/>
            <person name="Horwitz B.A."/>
            <person name="Barry K.W."/>
            <person name="Condon B.J."/>
            <person name="Copeland A.C."/>
            <person name="Dhillon B."/>
            <person name="Glaser F."/>
            <person name="Hesse C.N."/>
            <person name="Kosti I."/>
            <person name="LaButti K."/>
            <person name="Lindquist E.A."/>
            <person name="Lucas S."/>
            <person name="Salamov A.A."/>
            <person name="Bradshaw R.E."/>
            <person name="Ciuffetti L."/>
            <person name="Hamelin R.C."/>
            <person name="Kema G.H.J."/>
            <person name="Lawrence C."/>
            <person name="Scott J.A."/>
            <person name="Spatafora J.W."/>
            <person name="Turgeon B.G."/>
            <person name="de Wit P.J.G.M."/>
            <person name="Zhong S."/>
            <person name="Goodwin S.B."/>
            <person name="Grigoriev I.V."/>
        </authorList>
    </citation>
    <scope>NUCLEOTIDE SEQUENCE [LARGE SCALE GENOMIC DNA]</scope>
    <source>
        <strain evidence="2">NZE10 / CBS 128990</strain>
    </source>
</reference>
<accession>N1PUQ2</accession>
<dbReference type="EMBL" id="KB446536">
    <property type="protein sequence ID" value="EME47206.1"/>
    <property type="molecule type" value="Genomic_DNA"/>
</dbReference>
<protein>
    <submittedName>
        <fullName evidence="1">Uncharacterized protein</fullName>
    </submittedName>
</protein>
<dbReference type="Proteomes" id="UP000016933">
    <property type="component" value="Unassembled WGS sequence"/>
</dbReference>
<organism evidence="1 2">
    <name type="scientific">Dothistroma septosporum (strain NZE10 / CBS 128990)</name>
    <name type="common">Red band needle blight fungus</name>
    <name type="synonym">Mycosphaerella pini</name>
    <dbReference type="NCBI Taxonomy" id="675120"/>
    <lineage>
        <taxon>Eukaryota</taxon>
        <taxon>Fungi</taxon>
        <taxon>Dikarya</taxon>
        <taxon>Ascomycota</taxon>
        <taxon>Pezizomycotina</taxon>
        <taxon>Dothideomycetes</taxon>
        <taxon>Dothideomycetidae</taxon>
        <taxon>Mycosphaerellales</taxon>
        <taxon>Mycosphaerellaceae</taxon>
        <taxon>Dothistroma</taxon>
    </lineage>
</organism>
<keyword evidence="2" id="KW-1185">Reference proteome</keyword>
<proteinExistence type="predicted"/>
<name>N1PUQ2_DOTSN</name>
<dbReference type="AlphaFoldDB" id="N1PUQ2"/>
<dbReference type="HOGENOM" id="CLU_1660712_0_0_1"/>